<evidence type="ECO:0000313" key="4">
    <source>
        <dbReference type="EMBL" id="MFC3637903.1"/>
    </source>
</evidence>
<proteinExistence type="inferred from homology"/>
<name>A0ABV7UHX7_9HYPH</name>
<evidence type="ECO:0000313" key="5">
    <source>
        <dbReference type="Proteomes" id="UP001595704"/>
    </source>
</evidence>
<evidence type="ECO:0000256" key="2">
    <source>
        <dbReference type="RuleBase" id="RU363072"/>
    </source>
</evidence>
<dbReference type="InterPro" id="IPR007049">
    <property type="entry name" value="Carb-sel_porin_OprB"/>
</dbReference>
<dbReference type="Proteomes" id="UP001595704">
    <property type="component" value="Unassembled WGS sequence"/>
</dbReference>
<reference evidence="5" key="1">
    <citation type="journal article" date="2019" name="Int. J. Syst. Evol. Microbiol.">
        <title>The Global Catalogue of Microorganisms (GCM) 10K type strain sequencing project: providing services to taxonomists for standard genome sequencing and annotation.</title>
        <authorList>
            <consortium name="The Broad Institute Genomics Platform"/>
            <consortium name="The Broad Institute Genome Sequencing Center for Infectious Disease"/>
            <person name="Wu L."/>
            <person name="Ma J."/>
        </authorList>
    </citation>
    <scope>NUCLEOTIDE SEQUENCE [LARGE SCALE GENOMIC DNA]</scope>
    <source>
        <strain evidence="5">KCTC 42282</strain>
    </source>
</reference>
<feature type="signal peptide" evidence="2">
    <location>
        <begin position="1"/>
        <end position="23"/>
    </location>
</feature>
<keyword evidence="2" id="KW-0732">Signal</keyword>
<dbReference type="RefSeq" id="WP_244643238.1">
    <property type="nucleotide sequence ID" value="NZ_BNCG01000020.1"/>
</dbReference>
<dbReference type="Pfam" id="PF04966">
    <property type="entry name" value="OprB"/>
    <property type="match status" value="1"/>
</dbReference>
<dbReference type="InterPro" id="IPR038673">
    <property type="entry name" value="OprB_sf"/>
</dbReference>
<dbReference type="PANTHER" id="PTHR37944:SF1">
    <property type="entry name" value="PORIN B"/>
    <property type="match status" value="1"/>
</dbReference>
<protein>
    <submittedName>
        <fullName evidence="4">Carbohydrate porin</fullName>
    </submittedName>
</protein>
<evidence type="ECO:0000256" key="1">
    <source>
        <dbReference type="ARBA" id="ARBA00008769"/>
    </source>
</evidence>
<dbReference type="Gene3D" id="2.40.160.180">
    <property type="entry name" value="Carbohydrate-selective porin OprB"/>
    <property type="match status" value="1"/>
</dbReference>
<dbReference type="InterPro" id="IPR052932">
    <property type="entry name" value="OprB_Porin"/>
</dbReference>
<dbReference type="EMBL" id="JBHRYC010000051">
    <property type="protein sequence ID" value="MFC3637903.1"/>
    <property type="molecule type" value="Genomic_DNA"/>
</dbReference>
<sequence length="501" mass="53281">MTWVRSLTVFWIGVLAAIQPVGAQTAGPSPAEARRIAAETPFVDNPEGAGGDPQTAVAQPEASAKPSANLTTSIQELFGRRGDPGGMRAYLLKHGISYSFTYIGEVLGAASGGMRRGGVYDGRLDVQADADLEKLLGWRGASIHANLYQIHGTGLSRYYVGNMLTVSGVEALPSTRLYELWFEQKFFSDTLSIRVGQLAADTEFAVSQTGTLFVNGTFGWPGILAANLPAGGPAYPLATPGVRAKYTPDKNFSLQIGLFNGDPAGVSRLNADPQRLNRTGTNFRIGDPALIIAEAAYAYGLGGQDKVKPGTVTVGGWTHFGRFNDLCPGEPGMLLLGAPADVGPARARRGDSGVYAMIDQTIYREARDPNDGASAFVRVAVSPSDRNLVDLYVDAGVSYKGLLRGRSDDTVGVGFAFARISRDARDLDTDAILLSRQAGPRRSSEAVLEFTYQAVLAPGVTVQPDFQYVFRPGGGVANPRNPTGARIRNAAIFGLRAAIRY</sequence>
<dbReference type="PANTHER" id="PTHR37944">
    <property type="entry name" value="PORIN B"/>
    <property type="match status" value="1"/>
</dbReference>
<feature type="chain" id="PRO_5045004039" evidence="2">
    <location>
        <begin position="24"/>
        <end position="501"/>
    </location>
</feature>
<comment type="similarity">
    <text evidence="1 2">Belongs to the OprB family.</text>
</comment>
<comment type="caution">
    <text evidence="4">The sequence shown here is derived from an EMBL/GenBank/DDBJ whole genome shotgun (WGS) entry which is preliminary data.</text>
</comment>
<organism evidence="4 5">
    <name type="scientific">Camelimonas fluminis</name>
    <dbReference type="NCBI Taxonomy" id="1576911"/>
    <lineage>
        <taxon>Bacteria</taxon>
        <taxon>Pseudomonadati</taxon>
        <taxon>Pseudomonadota</taxon>
        <taxon>Alphaproteobacteria</taxon>
        <taxon>Hyphomicrobiales</taxon>
        <taxon>Chelatococcaceae</taxon>
        <taxon>Camelimonas</taxon>
    </lineage>
</organism>
<evidence type="ECO:0000256" key="3">
    <source>
        <dbReference type="SAM" id="MobiDB-lite"/>
    </source>
</evidence>
<gene>
    <name evidence="4" type="ORF">ACFONL_11035</name>
</gene>
<feature type="region of interest" description="Disordered" evidence="3">
    <location>
        <begin position="42"/>
        <end position="65"/>
    </location>
</feature>
<accession>A0ABV7UHX7</accession>
<keyword evidence="5" id="KW-1185">Reference proteome</keyword>